<dbReference type="PROSITE" id="PS50181">
    <property type="entry name" value="FBOX"/>
    <property type="match status" value="1"/>
</dbReference>
<dbReference type="PANTHER" id="PTHR24414">
    <property type="entry name" value="F-BOX/KELCH-REPEAT PROTEIN SKIP4"/>
    <property type="match status" value="1"/>
</dbReference>
<sequence length="395" mass="44366">MSLSPTPNWYQRIVLLIKKTMKKLKKPSPQQSEMISSTDMISSLPDDLLISCFAILSRLYYPSLSLSSKRFQSLIASPELYETRSRLGLTESCLYVCLQFPPDSNTRWYTLSWKPDHTGNNKEEEEESSGRLLVPVSIQNSAPSEWSTLVAVGPYIYAISGSIEEAPFSNVPFLDCRTRTWLEAPRLRVAHHTNSEYVGKMYLPGKCENPESLNGIEVFDTETQTWKPVPPERREFKDETMEGKIIVENVNETPGENGLVYIPKAKAIEYIGSYTCSERDCDCIIANIGYFYASDTGEIEWSANTDAGFFSGIVQGIAIEGLPEFPGDVLLAEHGGNLVALWEEFAGEDEKNIWCAEVSLDRRSNGQIWGHVKWCHAVLTVPEAYELVYALSAIV</sequence>
<dbReference type="PANTHER" id="PTHR24414:SF191">
    <property type="entry name" value="F-BOX DOMAIN-CONTAINING PROTEIN"/>
    <property type="match status" value="1"/>
</dbReference>
<gene>
    <name evidence="2" type="ORF">MERR_LOCUS42563</name>
</gene>
<dbReference type="InterPro" id="IPR001810">
    <property type="entry name" value="F-box_dom"/>
</dbReference>
<dbReference type="Pfam" id="PF25210">
    <property type="entry name" value="Kelch_FKB95"/>
    <property type="match status" value="1"/>
</dbReference>
<protein>
    <recommendedName>
        <fullName evidence="1">F-box domain-containing protein</fullName>
    </recommendedName>
</protein>
<dbReference type="InterPro" id="IPR057499">
    <property type="entry name" value="Kelch_FKB95"/>
</dbReference>
<organism evidence="2 3">
    <name type="scientific">Microthlaspi erraticum</name>
    <dbReference type="NCBI Taxonomy" id="1685480"/>
    <lineage>
        <taxon>Eukaryota</taxon>
        <taxon>Viridiplantae</taxon>
        <taxon>Streptophyta</taxon>
        <taxon>Embryophyta</taxon>
        <taxon>Tracheophyta</taxon>
        <taxon>Spermatophyta</taxon>
        <taxon>Magnoliopsida</taxon>
        <taxon>eudicotyledons</taxon>
        <taxon>Gunneridae</taxon>
        <taxon>Pentapetalae</taxon>
        <taxon>rosids</taxon>
        <taxon>malvids</taxon>
        <taxon>Brassicales</taxon>
        <taxon>Brassicaceae</taxon>
        <taxon>Coluteocarpeae</taxon>
        <taxon>Microthlaspi</taxon>
    </lineage>
</organism>
<dbReference type="EMBL" id="CACVBM020001607">
    <property type="protein sequence ID" value="CAA7055327.1"/>
    <property type="molecule type" value="Genomic_DNA"/>
</dbReference>
<comment type="caution">
    <text evidence="2">The sequence shown here is derived from an EMBL/GenBank/DDBJ whole genome shotgun (WGS) entry which is preliminary data.</text>
</comment>
<dbReference type="AlphaFoldDB" id="A0A6D2KTA7"/>
<name>A0A6D2KTA7_9BRAS</name>
<evidence type="ECO:0000313" key="2">
    <source>
        <dbReference type="EMBL" id="CAA7055327.1"/>
    </source>
</evidence>
<dbReference type="CDD" id="cd22152">
    <property type="entry name" value="F-box_AtAFR-like"/>
    <property type="match status" value="1"/>
</dbReference>
<dbReference type="Proteomes" id="UP000467841">
    <property type="component" value="Unassembled WGS sequence"/>
</dbReference>
<dbReference type="Gene3D" id="2.120.10.80">
    <property type="entry name" value="Kelch-type beta propeller"/>
    <property type="match status" value="1"/>
</dbReference>
<evidence type="ECO:0000313" key="3">
    <source>
        <dbReference type="Proteomes" id="UP000467841"/>
    </source>
</evidence>
<dbReference type="InterPro" id="IPR036047">
    <property type="entry name" value="F-box-like_dom_sf"/>
</dbReference>
<dbReference type="InterPro" id="IPR050354">
    <property type="entry name" value="F-box/kelch-repeat_ARATH"/>
</dbReference>
<dbReference type="Pfam" id="PF00646">
    <property type="entry name" value="F-box"/>
    <property type="match status" value="1"/>
</dbReference>
<feature type="domain" description="F-box" evidence="1">
    <location>
        <begin position="38"/>
        <end position="84"/>
    </location>
</feature>
<proteinExistence type="predicted"/>
<accession>A0A6D2KTA7</accession>
<reference evidence="2" key="1">
    <citation type="submission" date="2020-01" db="EMBL/GenBank/DDBJ databases">
        <authorList>
            <person name="Mishra B."/>
        </authorList>
    </citation>
    <scope>NUCLEOTIDE SEQUENCE [LARGE SCALE GENOMIC DNA]</scope>
</reference>
<evidence type="ECO:0000259" key="1">
    <source>
        <dbReference type="PROSITE" id="PS50181"/>
    </source>
</evidence>
<keyword evidence="3" id="KW-1185">Reference proteome</keyword>
<dbReference type="SUPFAM" id="SSF81383">
    <property type="entry name" value="F-box domain"/>
    <property type="match status" value="1"/>
</dbReference>
<dbReference type="InterPro" id="IPR015915">
    <property type="entry name" value="Kelch-typ_b-propeller"/>
</dbReference>
<dbReference type="OrthoDB" id="1027940at2759"/>
<dbReference type="SUPFAM" id="SSF117281">
    <property type="entry name" value="Kelch motif"/>
    <property type="match status" value="1"/>
</dbReference>